<dbReference type="SUPFAM" id="SSF56784">
    <property type="entry name" value="HAD-like"/>
    <property type="match status" value="1"/>
</dbReference>
<dbReference type="Pfam" id="PF00702">
    <property type="entry name" value="Hydrolase"/>
    <property type="match status" value="1"/>
</dbReference>
<evidence type="ECO:0000256" key="1">
    <source>
        <dbReference type="ARBA" id="ARBA00001946"/>
    </source>
</evidence>
<reference evidence="6 7" key="1">
    <citation type="submission" date="2016-10" db="EMBL/GenBank/DDBJ databases">
        <authorList>
            <person name="de Groot N.N."/>
        </authorList>
    </citation>
    <scope>NUCLEOTIDE SEQUENCE [LARGE SCALE GENOMIC DNA]</scope>
    <source>
        <strain evidence="6 7">DSM 45434</strain>
    </source>
</reference>
<dbReference type="PANTHER" id="PTHR46193">
    <property type="entry name" value="6-PHOSPHOGLUCONATE PHOSPHATASE"/>
    <property type="match status" value="1"/>
</dbReference>
<comment type="similarity">
    <text evidence="2">Belongs to the HAD-like hydrolase superfamily. CbbY/CbbZ/Gph/YieH family.</text>
</comment>
<keyword evidence="3" id="KW-0479">Metal-binding</keyword>
<protein>
    <submittedName>
        <fullName evidence="6">Haloacid dehalogenase superfamily, subfamily IA, variant 3 with third motif having DD or ED</fullName>
    </submittedName>
</protein>
<dbReference type="SFLD" id="SFLDG01135">
    <property type="entry name" value="C1.5.6:_HAD__Beta-PGM__Phospha"/>
    <property type="match status" value="1"/>
</dbReference>
<accession>A0A1H1P4C9</accession>
<keyword evidence="5" id="KW-0119">Carbohydrate metabolism</keyword>
<dbReference type="SFLD" id="SFLDS00003">
    <property type="entry name" value="Haloacid_Dehalogenase"/>
    <property type="match status" value="1"/>
</dbReference>
<evidence type="ECO:0000256" key="3">
    <source>
        <dbReference type="ARBA" id="ARBA00022723"/>
    </source>
</evidence>
<dbReference type="Gene3D" id="3.40.50.1000">
    <property type="entry name" value="HAD superfamily/HAD-like"/>
    <property type="match status" value="1"/>
</dbReference>
<dbReference type="InterPro" id="IPR023198">
    <property type="entry name" value="PGP-like_dom2"/>
</dbReference>
<evidence type="ECO:0000256" key="4">
    <source>
        <dbReference type="ARBA" id="ARBA00022842"/>
    </source>
</evidence>
<dbReference type="AlphaFoldDB" id="A0A1H1P4C9"/>
<dbReference type="RefSeq" id="WP_040421589.1">
    <property type="nucleotide sequence ID" value="NZ_LT629765.1"/>
</dbReference>
<evidence type="ECO:0000313" key="6">
    <source>
        <dbReference type="EMBL" id="SDS06128.1"/>
    </source>
</evidence>
<keyword evidence="7" id="KW-1185">Reference proteome</keyword>
<dbReference type="NCBIfam" id="TIGR01509">
    <property type="entry name" value="HAD-SF-IA-v3"/>
    <property type="match status" value="1"/>
</dbReference>
<dbReference type="PANTHER" id="PTHR46193:SF18">
    <property type="entry name" value="HEXITOL PHOSPHATASE B"/>
    <property type="match status" value="1"/>
</dbReference>
<proteinExistence type="inferred from homology"/>
<dbReference type="CDD" id="cd07505">
    <property type="entry name" value="HAD_BPGM-like"/>
    <property type="match status" value="1"/>
</dbReference>
<dbReference type="STRING" id="1203190.GCA_000312345_01838"/>
<dbReference type="GO" id="GO:0003824">
    <property type="term" value="F:catalytic activity"/>
    <property type="evidence" value="ECO:0007669"/>
    <property type="project" value="UniProtKB-ARBA"/>
</dbReference>
<dbReference type="InterPro" id="IPR051600">
    <property type="entry name" value="Beta-PGM-like"/>
</dbReference>
<comment type="cofactor">
    <cofactor evidence="1">
        <name>Mg(2+)</name>
        <dbReference type="ChEBI" id="CHEBI:18420"/>
    </cofactor>
</comment>
<gene>
    <name evidence="6" type="ORF">SAMN04488539_0928</name>
</gene>
<dbReference type="InterPro" id="IPR036412">
    <property type="entry name" value="HAD-like_sf"/>
</dbReference>
<dbReference type="Proteomes" id="UP000182237">
    <property type="component" value="Chromosome I"/>
</dbReference>
<evidence type="ECO:0000256" key="5">
    <source>
        <dbReference type="ARBA" id="ARBA00023277"/>
    </source>
</evidence>
<sequence length="226" mass="24373">MTHRGPRAIFWDMDGTLVDTEPLWGIATYELAEMLGRPLTPELREKTVGGSFANTLNVCAANAGYTLRDGDYERYHAWIYERMGQLLGTGLEPNPGIRGLLTSLADAGMRMFVTTNTERQLADACIAAIGTDFFVDSITADEVSRPKPAPDIYLEAVRRVGERPADCLVVEDSWAGMSAAVAAGCTVLGLAAEVPDHVVSFSPERFIGAEAADVDRWFAAAARGDG</sequence>
<keyword evidence="4" id="KW-0460">Magnesium</keyword>
<evidence type="ECO:0000256" key="2">
    <source>
        <dbReference type="ARBA" id="ARBA00006171"/>
    </source>
</evidence>
<dbReference type="EMBL" id="LT629765">
    <property type="protein sequence ID" value="SDS06128.1"/>
    <property type="molecule type" value="Genomic_DNA"/>
</dbReference>
<dbReference type="GO" id="GO:0046872">
    <property type="term" value="F:metal ion binding"/>
    <property type="evidence" value="ECO:0007669"/>
    <property type="project" value="UniProtKB-KW"/>
</dbReference>
<evidence type="ECO:0000313" key="7">
    <source>
        <dbReference type="Proteomes" id="UP000182237"/>
    </source>
</evidence>
<dbReference type="InterPro" id="IPR023214">
    <property type="entry name" value="HAD_sf"/>
</dbReference>
<dbReference type="PRINTS" id="PR00413">
    <property type="entry name" value="HADHALOGNASE"/>
</dbReference>
<dbReference type="InterPro" id="IPR006439">
    <property type="entry name" value="HAD-SF_hydro_IA"/>
</dbReference>
<name>A0A1H1P4C9_9CORY</name>
<dbReference type="Gene3D" id="1.10.150.240">
    <property type="entry name" value="Putative phosphatase, domain 2"/>
    <property type="match status" value="1"/>
</dbReference>
<organism evidence="6 7">
    <name type="scientific">Corynebacterium timonense</name>
    <dbReference type="NCBI Taxonomy" id="441500"/>
    <lineage>
        <taxon>Bacteria</taxon>
        <taxon>Bacillati</taxon>
        <taxon>Actinomycetota</taxon>
        <taxon>Actinomycetes</taxon>
        <taxon>Mycobacteriales</taxon>
        <taxon>Corynebacteriaceae</taxon>
        <taxon>Corynebacterium</taxon>
    </lineage>
</organism>
<dbReference type="eggNOG" id="COG0637">
    <property type="taxonomic scope" value="Bacteria"/>
</dbReference>
<dbReference type="SFLD" id="SFLDG01129">
    <property type="entry name" value="C1.5:_HAD__Beta-PGM__Phosphata"/>
    <property type="match status" value="1"/>
</dbReference>